<sequence length="72" mass="8030">MAGTTFQTQTKQAWPVSDQALKPVSASKESMLLLRQIHHYTIPVILALSGIDSSQKTRWSQPKQFHPILSIG</sequence>
<dbReference type="Proteomes" id="UP000031594">
    <property type="component" value="Unassembled WGS sequence"/>
</dbReference>
<name>A0ABR4ZYU0_9BACT</name>
<evidence type="ECO:0000313" key="2">
    <source>
        <dbReference type="Proteomes" id="UP000031594"/>
    </source>
</evidence>
<gene>
    <name evidence="1" type="ORF">A946_00735</name>
</gene>
<keyword evidence="2" id="KW-1185">Reference proteome</keyword>
<organism evidence="1 2">
    <name type="scientific">Methylacidiphilum kamchatkense Kam1</name>
    <dbReference type="NCBI Taxonomy" id="1202785"/>
    <lineage>
        <taxon>Bacteria</taxon>
        <taxon>Pseudomonadati</taxon>
        <taxon>Verrucomicrobiota</taxon>
        <taxon>Methylacidiphilae</taxon>
        <taxon>Methylacidiphilales</taxon>
        <taxon>Methylacidiphilaceae</taxon>
        <taxon>Methylacidiphilum (ex Ratnadevi et al. 2023)</taxon>
    </lineage>
</organism>
<accession>A0ABR4ZYU0</accession>
<comment type="caution">
    <text evidence="1">The sequence shown here is derived from an EMBL/GenBank/DDBJ whole genome shotgun (WGS) entry which is preliminary data.</text>
</comment>
<protein>
    <submittedName>
        <fullName evidence="1">Uncharacterized protein</fullName>
    </submittedName>
</protein>
<proteinExistence type="predicted"/>
<dbReference type="EMBL" id="JQNX01000001">
    <property type="protein sequence ID" value="KIE59283.1"/>
    <property type="molecule type" value="Genomic_DNA"/>
</dbReference>
<reference evidence="1 2" key="1">
    <citation type="submission" date="2014-08" db="EMBL/GenBank/DDBJ databases">
        <title>Methylacidiphilum kamchatkense strain Kam1 draft genome sequence.</title>
        <authorList>
            <person name="Birkeland N.-K."/>
            <person name="Erikstad H.A."/>
        </authorList>
    </citation>
    <scope>NUCLEOTIDE SEQUENCE [LARGE SCALE GENOMIC DNA]</scope>
    <source>
        <strain evidence="1 2">Kam1</strain>
    </source>
</reference>
<evidence type="ECO:0000313" key="1">
    <source>
        <dbReference type="EMBL" id="KIE59283.1"/>
    </source>
</evidence>